<dbReference type="GO" id="GO:0016491">
    <property type="term" value="F:oxidoreductase activity"/>
    <property type="evidence" value="ECO:0007669"/>
    <property type="project" value="UniProtKB-KW"/>
</dbReference>
<keyword evidence="2" id="KW-0285">Flavoprotein</keyword>
<gene>
    <name evidence="7" type="ORF">S06H3_40740</name>
</gene>
<dbReference type="PANTHER" id="PTHR43429">
    <property type="entry name" value="PYRIDINE NUCLEOTIDE-DISULFIDE OXIDOREDUCTASE DOMAIN-CONTAINING"/>
    <property type="match status" value="1"/>
</dbReference>
<feature type="domain" description="FAD/NAD(P)-binding" evidence="6">
    <location>
        <begin position="3"/>
        <end position="197"/>
    </location>
</feature>
<proteinExistence type="predicted"/>
<dbReference type="PRINTS" id="PR00469">
    <property type="entry name" value="PNDRDTASEII"/>
</dbReference>
<evidence type="ECO:0000259" key="6">
    <source>
        <dbReference type="Pfam" id="PF07992"/>
    </source>
</evidence>
<evidence type="ECO:0000256" key="2">
    <source>
        <dbReference type="ARBA" id="ARBA00022630"/>
    </source>
</evidence>
<dbReference type="Gene3D" id="3.50.50.60">
    <property type="entry name" value="FAD/NAD(P)-binding domain"/>
    <property type="match status" value="2"/>
</dbReference>
<feature type="non-terminal residue" evidence="7">
    <location>
        <position position="1"/>
    </location>
</feature>
<reference evidence="7" key="1">
    <citation type="journal article" date="2014" name="Front. Microbiol.">
        <title>High frequency of phylogenetically diverse reductive dehalogenase-homologous genes in deep subseafloor sedimentary metagenomes.</title>
        <authorList>
            <person name="Kawai M."/>
            <person name="Futagami T."/>
            <person name="Toyoda A."/>
            <person name="Takaki Y."/>
            <person name="Nishi S."/>
            <person name="Hori S."/>
            <person name="Arai W."/>
            <person name="Tsubouchi T."/>
            <person name="Morono Y."/>
            <person name="Uchiyama I."/>
            <person name="Ito T."/>
            <person name="Fujiyama A."/>
            <person name="Inagaki F."/>
            <person name="Takami H."/>
        </authorList>
    </citation>
    <scope>NUCLEOTIDE SEQUENCE</scope>
    <source>
        <strain evidence="7">Expedition CK06-06</strain>
    </source>
</reference>
<keyword evidence="3" id="KW-0274">FAD</keyword>
<name>X1Q9F5_9ZZZZ</name>
<evidence type="ECO:0000313" key="7">
    <source>
        <dbReference type="EMBL" id="GAI39904.1"/>
    </source>
</evidence>
<sequence length="266" mass="27889">NLKTGQGAVIDYDKLVLATGATPIIPPVEGHNLKGIFTLKTVEDADGILGFVASQKVQKAVIVGAGLIGIEAAEALVSRGVNVTVVDVLHWVLQTLLDAEVAALLTRHLEEKGVSLLLSQKVLGFEGDKGGKVRWVVTEKDRVETDIVLLAIGVRPNVKLAQDAGLAMGTSGAISVNDYLDTSDPDIYAGGDCVENTSLITGSKVYAPMGSTANKHGRTIGTNVTGGRDRFPGVLGTILLKAFDYNVGRVGLSENEAREAGFEVVT</sequence>
<comment type="cofactor">
    <cofactor evidence="1">
        <name>FAD</name>
        <dbReference type="ChEBI" id="CHEBI:57692"/>
    </cofactor>
</comment>
<dbReference type="PRINTS" id="PR00368">
    <property type="entry name" value="FADPNR"/>
</dbReference>
<keyword evidence="5" id="KW-0676">Redox-active center</keyword>
<dbReference type="InterPro" id="IPR036188">
    <property type="entry name" value="FAD/NAD-bd_sf"/>
</dbReference>
<dbReference type="EMBL" id="BARV01025033">
    <property type="protein sequence ID" value="GAI39904.1"/>
    <property type="molecule type" value="Genomic_DNA"/>
</dbReference>
<evidence type="ECO:0000256" key="5">
    <source>
        <dbReference type="ARBA" id="ARBA00023284"/>
    </source>
</evidence>
<comment type="caution">
    <text evidence="7">The sequence shown here is derived from an EMBL/GenBank/DDBJ whole genome shotgun (WGS) entry which is preliminary data.</text>
</comment>
<dbReference type="InterPro" id="IPR023753">
    <property type="entry name" value="FAD/NAD-binding_dom"/>
</dbReference>
<dbReference type="Pfam" id="PF07992">
    <property type="entry name" value="Pyr_redox_2"/>
    <property type="match status" value="1"/>
</dbReference>
<evidence type="ECO:0000256" key="3">
    <source>
        <dbReference type="ARBA" id="ARBA00022827"/>
    </source>
</evidence>
<dbReference type="PANTHER" id="PTHR43429:SF1">
    <property type="entry name" value="NAD(P)H SULFUR OXIDOREDUCTASE (COA-DEPENDENT)"/>
    <property type="match status" value="1"/>
</dbReference>
<dbReference type="SUPFAM" id="SSF55424">
    <property type="entry name" value="FAD/NAD-linked reductases, dimerisation (C-terminal) domain"/>
    <property type="match status" value="1"/>
</dbReference>
<evidence type="ECO:0000256" key="1">
    <source>
        <dbReference type="ARBA" id="ARBA00001974"/>
    </source>
</evidence>
<dbReference type="AlphaFoldDB" id="X1Q9F5"/>
<keyword evidence="4" id="KW-0560">Oxidoreductase</keyword>
<accession>X1Q9F5</accession>
<feature type="non-terminal residue" evidence="7">
    <location>
        <position position="266"/>
    </location>
</feature>
<evidence type="ECO:0000256" key="4">
    <source>
        <dbReference type="ARBA" id="ARBA00023002"/>
    </source>
</evidence>
<protein>
    <recommendedName>
        <fullName evidence="6">FAD/NAD(P)-binding domain-containing protein</fullName>
    </recommendedName>
</protein>
<dbReference type="SUPFAM" id="SSF51905">
    <property type="entry name" value="FAD/NAD(P)-binding domain"/>
    <property type="match status" value="1"/>
</dbReference>
<organism evidence="7">
    <name type="scientific">marine sediment metagenome</name>
    <dbReference type="NCBI Taxonomy" id="412755"/>
    <lineage>
        <taxon>unclassified sequences</taxon>
        <taxon>metagenomes</taxon>
        <taxon>ecological metagenomes</taxon>
    </lineage>
</organism>
<dbReference type="InterPro" id="IPR050260">
    <property type="entry name" value="FAD-bd_OxRdtase"/>
</dbReference>
<dbReference type="InterPro" id="IPR016156">
    <property type="entry name" value="FAD/NAD-linked_Rdtase_dimer_sf"/>
</dbReference>